<dbReference type="Proteomes" id="UP000293347">
    <property type="component" value="Unassembled WGS sequence"/>
</dbReference>
<accession>A0A4R0NM18</accession>
<dbReference type="OrthoDB" id="1099963at2"/>
<gene>
    <name evidence="3" type="ORF">EZ437_09295</name>
</gene>
<dbReference type="Pfam" id="PF16344">
    <property type="entry name" value="FecR_C"/>
    <property type="match status" value="1"/>
</dbReference>
<name>A0A4R0NM18_9SPHI</name>
<dbReference type="InterPro" id="IPR012373">
    <property type="entry name" value="Ferrdict_sens_TM"/>
</dbReference>
<dbReference type="Pfam" id="PF04773">
    <property type="entry name" value="FecR"/>
    <property type="match status" value="1"/>
</dbReference>
<comment type="caution">
    <text evidence="3">The sequence shown here is derived from an EMBL/GenBank/DDBJ whole genome shotgun (WGS) entry which is preliminary data.</text>
</comment>
<feature type="domain" description="Protein FecR C-terminal" evidence="2">
    <location>
        <begin position="302"/>
        <end position="368"/>
    </location>
</feature>
<dbReference type="RefSeq" id="WP_131595586.1">
    <property type="nucleotide sequence ID" value="NZ_SJSL01000002.1"/>
</dbReference>
<dbReference type="EMBL" id="SJSL01000002">
    <property type="protein sequence ID" value="TCD00958.1"/>
    <property type="molecule type" value="Genomic_DNA"/>
</dbReference>
<keyword evidence="4" id="KW-1185">Reference proteome</keyword>
<dbReference type="PANTHER" id="PTHR30273">
    <property type="entry name" value="PERIPLASMIC SIGNAL SENSOR AND SIGMA FACTOR ACTIVATOR FECR-RELATED"/>
    <property type="match status" value="1"/>
</dbReference>
<evidence type="ECO:0000259" key="2">
    <source>
        <dbReference type="Pfam" id="PF16344"/>
    </source>
</evidence>
<evidence type="ECO:0000313" key="3">
    <source>
        <dbReference type="EMBL" id="TCD00958.1"/>
    </source>
</evidence>
<dbReference type="InterPro" id="IPR032508">
    <property type="entry name" value="FecR_C"/>
</dbReference>
<dbReference type="PIRSF" id="PIRSF018266">
    <property type="entry name" value="FecR"/>
    <property type="match status" value="1"/>
</dbReference>
<dbReference type="GO" id="GO:0016989">
    <property type="term" value="F:sigma factor antagonist activity"/>
    <property type="evidence" value="ECO:0007669"/>
    <property type="project" value="TreeGrafter"/>
</dbReference>
<dbReference type="Gene3D" id="3.55.50.30">
    <property type="match status" value="1"/>
</dbReference>
<sequence length="372" mass="40726">MNDHQAEELIQKYLHGKCSPEEADLLNSWYNHRSNSIGDELPEPDYAYWYNQIGNRLPQPTKRIKLWPKIAAAVGLIFLSVGTYYITQIEPDQEKVLQTIAQIAKPGGNKAVLTLSNGNQITLTDAKNGTLAVQGTSEIQKTEDGKVVYNAVGADTESELSYNTITTPAGGVYELVLADGTMVTLDAASSMRFPVAFKGKERRVEITGQAYFKVAHNKERPFKVSSNGQTVEVLGTIFNVNAYAEEGVTRTSLIEGSVKVSKAGNNAVLKPGEQSAVFLNNDKVNVGPAELETALAWKAGMFSFQHADLPTVMRQFARWYNVEVVYEGGIPKVSITGKVFRSANAAQVLEILVKIGIKFKAEGKKIIVLPNK</sequence>
<dbReference type="AlphaFoldDB" id="A0A4R0NM18"/>
<organism evidence="3 4">
    <name type="scientific">Pedobacter psychroterrae</name>
    <dbReference type="NCBI Taxonomy" id="2530453"/>
    <lineage>
        <taxon>Bacteria</taxon>
        <taxon>Pseudomonadati</taxon>
        <taxon>Bacteroidota</taxon>
        <taxon>Sphingobacteriia</taxon>
        <taxon>Sphingobacteriales</taxon>
        <taxon>Sphingobacteriaceae</taxon>
        <taxon>Pedobacter</taxon>
    </lineage>
</organism>
<feature type="domain" description="FecR protein" evidence="1">
    <location>
        <begin position="164"/>
        <end position="259"/>
    </location>
</feature>
<dbReference type="PANTHER" id="PTHR30273:SF2">
    <property type="entry name" value="PROTEIN FECR"/>
    <property type="match status" value="1"/>
</dbReference>
<protein>
    <submittedName>
        <fullName evidence="3">DUF4974 domain-containing protein</fullName>
    </submittedName>
</protein>
<dbReference type="InterPro" id="IPR006860">
    <property type="entry name" value="FecR"/>
</dbReference>
<dbReference type="Gene3D" id="2.60.120.1440">
    <property type="match status" value="1"/>
</dbReference>
<evidence type="ECO:0000313" key="4">
    <source>
        <dbReference type="Proteomes" id="UP000293347"/>
    </source>
</evidence>
<evidence type="ECO:0000259" key="1">
    <source>
        <dbReference type="Pfam" id="PF04773"/>
    </source>
</evidence>
<proteinExistence type="predicted"/>
<reference evidence="3 4" key="1">
    <citation type="submission" date="2019-02" db="EMBL/GenBank/DDBJ databases">
        <title>Pedobacter sp. RP-1-14 sp. nov., isolated from Arctic soil.</title>
        <authorList>
            <person name="Dahal R.H."/>
        </authorList>
    </citation>
    <scope>NUCLEOTIDE SEQUENCE [LARGE SCALE GENOMIC DNA]</scope>
    <source>
        <strain evidence="3 4">RP-1-14</strain>
    </source>
</reference>